<keyword evidence="1" id="KW-0238">DNA-binding</keyword>
<dbReference type="CDD" id="cd00093">
    <property type="entry name" value="HTH_XRE"/>
    <property type="match status" value="1"/>
</dbReference>
<proteinExistence type="predicted"/>
<gene>
    <name evidence="4" type="ORF">ACFSUE_06970</name>
</gene>
<evidence type="ECO:0000313" key="5">
    <source>
        <dbReference type="Proteomes" id="UP001597399"/>
    </source>
</evidence>
<dbReference type="EMBL" id="JBHUMQ010000017">
    <property type="protein sequence ID" value="MFD2693374.1"/>
    <property type="molecule type" value="Genomic_DNA"/>
</dbReference>
<dbReference type="InterPro" id="IPR010982">
    <property type="entry name" value="Lambda_DNA-bd_dom_sf"/>
</dbReference>
<evidence type="ECO:0000256" key="2">
    <source>
        <dbReference type="SAM" id="Phobius"/>
    </source>
</evidence>
<organism evidence="4 5">
    <name type="scientific">Sporolactobacillus shoreicorticis</name>
    <dbReference type="NCBI Taxonomy" id="1923877"/>
    <lineage>
        <taxon>Bacteria</taxon>
        <taxon>Bacillati</taxon>
        <taxon>Bacillota</taxon>
        <taxon>Bacilli</taxon>
        <taxon>Bacillales</taxon>
        <taxon>Sporolactobacillaceae</taxon>
        <taxon>Sporolactobacillus</taxon>
    </lineage>
</organism>
<dbReference type="InterPro" id="IPR001387">
    <property type="entry name" value="Cro/C1-type_HTH"/>
</dbReference>
<dbReference type="PANTHER" id="PTHR46558">
    <property type="entry name" value="TRACRIPTIONAL REGULATORY PROTEIN-RELATED-RELATED"/>
    <property type="match status" value="1"/>
</dbReference>
<dbReference type="PANTHER" id="PTHR46558:SF13">
    <property type="entry name" value="HTH-TYPE TRANSCRIPTIONAL REGULATOR IMMR"/>
    <property type="match status" value="1"/>
</dbReference>
<evidence type="ECO:0000313" key="4">
    <source>
        <dbReference type="EMBL" id="MFD2693374.1"/>
    </source>
</evidence>
<dbReference type="SMART" id="SM00530">
    <property type="entry name" value="HTH_XRE"/>
    <property type="match status" value="1"/>
</dbReference>
<keyword evidence="5" id="KW-1185">Reference proteome</keyword>
<accession>A0ABW5S2V7</accession>
<protein>
    <submittedName>
        <fullName evidence="4">Helix-turn-helix domain-containing protein</fullName>
    </submittedName>
</protein>
<dbReference type="PROSITE" id="PS50943">
    <property type="entry name" value="HTH_CROC1"/>
    <property type="match status" value="1"/>
</dbReference>
<dbReference type="Pfam" id="PF01381">
    <property type="entry name" value="HTH_3"/>
    <property type="match status" value="1"/>
</dbReference>
<dbReference type="Proteomes" id="UP001597399">
    <property type="component" value="Unassembled WGS sequence"/>
</dbReference>
<dbReference type="RefSeq" id="WP_253059984.1">
    <property type="nucleotide sequence ID" value="NZ_JAMXWM010000005.1"/>
</dbReference>
<evidence type="ECO:0000256" key="1">
    <source>
        <dbReference type="ARBA" id="ARBA00023125"/>
    </source>
</evidence>
<evidence type="ECO:0000259" key="3">
    <source>
        <dbReference type="PROSITE" id="PS50943"/>
    </source>
</evidence>
<comment type="caution">
    <text evidence="4">The sequence shown here is derived from an EMBL/GenBank/DDBJ whole genome shotgun (WGS) entry which is preliminary data.</text>
</comment>
<feature type="transmembrane region" description="Helical" evidence="2">
    <location>
        <begin position="125"/>
        <end position="148"/>
    </location>
</feature>
<keyword evidence="2" id="KW-1133">Transmembrane helix</keyword>
<sequence>MNFQDKLLNLRKQKGWSQEKLAENLGVSRQAVSKWESGQSLPDLDKLIALSDLFDVSIDSLVKDQDASESRSAQVQRSVNSSSMRRHYEYKSKRTLFGLPLVHINFHFNGIRVAKGILAFGNISFGVLSLGGLAFGGLCIGGVSLGIIGMGGAALGLLAAAGGLAIGSLAIGAIAIGFVTLGALSMGMFSIGAAAIASHVAIGDYANAHLAIGHTVRGGETLVTHSDFNNLSAEQVRQLIDKEYPRLWKPIIDFLTFFFR</sequence>
<feature type="transmembrane region" description="Helical" evidence="2">
    <location>
        <begin position="154"/>
        <end position="181"/>
    </location>
</feature>
<name>A0ABW5S2V7_9BACL</name>
<keyword evidence="2" id="KW-0812">Transmembrane</keyword>
<dbReference type="SUPFAM" id="SSF47413">
    <property type="entry name" value="lambda repressor-like DNA-binding domains"/>
    <property type="match status" value="1"/>
</dbReference>
<dbReference type="Gene3D" id="1.10.260.40">
    <property type="entry name" value="lambda repressor-like DNA-binding domains"/>
    <property type="match status" value="1"/>
</dbReference>
<keyword evidence="2" id="KW-0472">Membrane</keyword>
<feature type="domain" description="HTH cro/C1-type" evidence="3">
    <location>
        <begin position="7"/>
        <end position="61"/>
    </location>
</feature>
<reference evidence="5" key="1">
    <citation type="journal article" date="2019" name="Int. J. Syst. Evol. Microbiol.">
        <title>The Global Catalogue of Microorganisms (GCM) 10K type strain sequencing project: providing services to taxonomists for standard genome sequencing and annotation.</title>
        <authorList>
            <consortium name="The Broad Institute Genomics Platform"/>
            <consortium name="The Broad Institute Genome Sequencing Center for Infectious Disease"/>
            <person name="Wu L."/>
            <person name="Ma J."/>
        </authorList>
    </citation>
    <scope>NUCLEOTIDE SEQUENCE [LARGE SCALE GENOMIC DNA]</scope>
    <source>
        <strain evidence="5">TISTR 2466</strain>
    </source>
</reference>